<comment type="caution">
    <text evidence="3">The sequence shown here is derived from an EMBL/GenBank/DDBJ whole genome shotgun (WGS) entry which is preliminary data.</text>
</comment>
<dbReference type="Proteomes" id="UP000266841">
    <property type="component" value="Unassembled WGS sequence"/>
</dbReference>
<dbReference type="InterPro" id="IPR000683">
    <property type="entry name" value="Gfo/Idh/MocA-like_OxRdtase_N"/>
</dbReference>
<dbReference type="SUPFAM" id="SSF51735">
    <property type="entry name" value="NAD(P)-binding Rossmann-fold domains"/>
    <property type="match status" value="1"/>
</dbReference>
<name>K0ST51_THAOC</name>
<dbReference type="OMA" id="REYANNH"/>
<evidence type="ECO:0000259" key="2">
    <source>
        <dbReference type="Pfam" id="PF01408"/>
    </source>
</evidence>
<reference evidence="3 4" key="1">
    <citation type="journal article" date="2012" name="Genome Biol.">
        <title>Genome and low-iron response of an oceanic diatom adapted to chronic iron limitation.</title>
        <authorList>
            <person name="Lommer M."/>
            <person name="Specht M."/>
            <person name="Roy A.S."/>
            <person name="Kraemer L."/>
            <person name="Andreson R."/>
            <person name="Gutowska M.A."/>
            <person name="Wolf J."/>
            <person name="Bergner S.V."/>
            <person name="Schilhabel M.B."/>
            <person name="Klostermeier U.C."/>
            <person name="Beiko R.G."/>
            <person name="Rosenstiel P."/>
            <person name="Hippler M."/>
            <person name="Laroche J."/>
        </authorList>
    </citation>
    <scope>NUCLEOTIDE SEQUENCE [LARGE SCALE GENOMIC DNA]</scope>
    <source>
        <strain evidence="3 4">CCMP1005</strain>
    </source>
</reference>
<accession>K0ST51</accession>
<dbReference type="OrthoDB" id="198798at2759"/>
<gene>
    <name evidence="3" type="ORF">THAOC_10241</name>
</gene>
<dbReference type="Gene3D" id="3.30.360.10">
    <property type="entry name" value="Dihydrodipicolinate Reductase, domain 2"/>
    <property type="match status" value="1"/>
</dbReference>
<feature type="domain" description="Gfo/Idh/MocA-like oxidoreductase N-terminal" evidence="2">
    <location>
        <begin position="49"/>
        <end position="143"/>
    </location>
</feature>
<dbReference type="GO" id="GO:0006740">
    <property type="term" value="P:NADPH regeneration"/>
    <property type="evidence" value="ECO:0007669"/>
    <property type="project" value="TreeGrafter"/>
</dbReference>
<proteinExistence type="predicted"/>
<dbReference type="Pfam" id="PF01408">
    <property type="entry name" value="GFO_IDH_MocA"/>
    <property type="match status" value="1"/>
</dbReference>
<organism evidence="3 4">
    <name type="scientific">Thalassiosira oceanica</name>
    <name type="common">Marine diatom</name>
    <dbReference type="NCBI Taxonomy" id="159749"/>
    <lineage>
        <taxon>Eukaryota</taxon>
        <taxon>Sar</taxon>
        <taxon>Stramenopiles</taxon>
        <taxon>Ochrophyta</taxon>
        <taxon>Bacillariophyta</taxon>
        <taxon>Coscinodiscophyceae</taxon>
        <taxon>Thalassiosirophycidae</taxon>
        <taxon>Thalassiosirales</taxon>
        <taxon>Thalassiosiraceae</taxon>
        <taxon>Thalassiosira</taxon>
    </lineage>
</organism>
<dbReference type="PANTHER" id="PTHR42840">
    <property type="entry name" value="NAD(P)-BINDING ROSSMANN-FOLD SUPERFAMILY PROTEIN-RELATED"/>
    <property type="match status" value="1"/>
</dbReference>
<dbReference type="GO" id="GO:0000166">
    <property type="term" value="F:nucleotide binding"/>
    <property type="evidence" value="ECO:0007669"/>
    <property type="project" value="InterPro"/>
</dbReference>
<dbReference type="Gene3D" id="3.40.50.720">
    <property type="entry name" value="NAD(P)-binding Rossmann-like Domain"/>
    <property type="match status" value="1"/>
</dbReference>
<dbReference type="PANTHER" id="PTHR42840:SF3">
    <property type="entry name" value="BINDING ROSSMANN FOLD OXIDOREDUCTASE, PUTATIVE (AFU_ORTHOLOGUE AFUA_2G10240)-RELATED"/>
    <property type="match status" value="1"/>
</dbReference>
<sequence>MCSVVLLGCGCPKRSMGWYHATQILDETRGIGATLDHVVEPWYLSEKAIGAPGSKEFAQFKSYLENKGVKFYAQAKDVPPSEPGKKRLAIISSRTQVNPTLFEEILPNTDAIFLEKPGAETVSELEQMKESAEAKNVPVYMGFNKNVSKYSTKARKLAEAHPGSKITYIHNNNYENTPASLGECFERNSEGILKNMAIHELALAATFHEVSVDSVQSVTADKDYSSMETLKGPSGNNFTDFSKIKFGVTTKSGIEVIIAADRCGGDDSVGVVSDAAGEELGRFSMPDEEDAETIKRAAEKEPGSMPYFFVQDPDYLALKQRVVNSVTTGEDADGVATIGIAVDSLKLAEYLTPILKEQLE</sequence>
<evidence type="ECO:0000256" key="1">
    <source>
        <dbReference type="ARBA" id="ARBA00023002"/>
    </source>
</evidence>
<evidence type="ECO:0000313" key="4">
    <source>
        <dbReference type="Proteomes" id="UP000266841"/>
    </source>
</evidence>
<dbReference type="GO" id="GO:0016491">
    <property type="term" value="F:oxidoreductase activity"/>
    <property type="evidence" value="ECO:0007669"/>
    <property type="project" value="UniProtKB-KW"/>
</dbReference>
<evidence type="ECO:0000313" key="3">
    <source>
        <dbReference type="EMBL" id="EJK68570.1"/>
    </source>
</evidence>
<dbReference type="AlphaFoldDB" id="K0ST51"/>
<keyword evidence="1" id="KW-0560">Oxidoreductase</keyword>
<dbReference type="GO" id="GO:0005737">
    <property type="term" value="C:cytoplasm"/>
    <property type="evidence" value="ECO:0007669"/>
    <property type="project" value="TreeGrafter"/>
</dbReference>
<dbReference type="EMBL" id="AGNL01011151">
    <property type="protein sequence ID" value="EJK68570.1"/>
    <property type="molecule type" value="Genomic_DNA"/>
</dbReference>
<keyword evidence="4" id="KW-1185">Reference proteome</keyword>
<protein>
    <recommendedName>
        <fullName evidence="2">Gfo/Idh/MocA-like oxidoreductase N-terminal domain-containing protein</fullName>
    </recommendedName>
</protein>
<dbReference type="eggNOG" id="ENOG502SI74">
    <property type="taxonomic scope" value="Eukaryota"/>
</dbReference>
<dbReference type="InterPro" id="IPR036291">
    <property type="entry name" value="NAD(P)-bd_dom_sf"/>
</dbReference>